<evidence type="ECO:0000256" key="4">
    <source>
        <dbReference type="ARBA" id="ARBA00023136"/>
    </source>
</evidence>
<keyword evidence="4 5" id="KW-0472">Membrane</keyword>
<feature type="domain" description="Major facilitator superfamily (MFS) profile" evidence="6">
    <location>
        <begin position="41"/>
        <end position="448"/>
    </location>
</feature>
<dbReference type="InterPro" id="IPR005828">
    <property type="entry name" value="MFS_sugar_transport-like"/>
</dbReference>
<keyword evidence="3 5" id="KW-1133">Transmembrane helix</keyword>
<evidence type="ECO:0000259" key="6">
    <source>
        <dbReference type="PROSITE" id="PS50850"/>
    </source>
</evidence>
<evidence type="ECO:0000313" key="7">
    <source>
        <dbReference type="EMBL" id="CEP21323.1"/>
    </source>
</evidence>
<dbReference type="Proteomes" id="UP000038830">
    <property type="component" value="Unassembled WGS sequence"/>
</dbReference>
<dbReference type="InterPro" id="IPR036259">
    <property type="entry name" value="MFS_trans_sf"/>
</dbReference>
<organism evidence="7 8">
    <name type="scientific">Cyberlindnera jadinii (strain ATCC 18201 / CBS 1600 / BCRC 20928 / JCM 3617 / NBRC 0987 / NRRL Y-1542)</name>
    <name type="common">Torula yeast</name>
    <name type="synonym">Candida utilis</name>
    <dbReference type="NCBI Taxonomy" id="983966"/>
    <lineage>
        <taxon>Eukaryota</taxon>
        <taxon>Fungi</taxon>
        <taxon>Dikarya</taxon>
        <taxon>Ascomycota</taxon>
        <taxon>Saccharomycotina</taxon>
        <taxon>Saccharomycetes</taxon>
        <taxon>Phaffomycetales</taxon>
        <taxon>Phaffomycetaceae</taxon>
        <taxon>Cyberlindnera</taxon>
    </lineage>
</organism>
<gene>
    <name evidence="7" type="primary">GIT1</name>
    <name evidence="7" type="ORF">BN1211_1396</name>
</gene>
<evidence type="ECO:0000256" key="2">
    <source>
        <dbReference type="ARBA" id="ARBA00022692"/>
    </source>
</evidence>
<feature type="transmembrane region" description="Helical" evidence="5">
    <location>
        <begin position="355"/>
        <end position="373"/>
    </location>
</feature>
<evidence type="ECO:0000256" key="1">
    <source>
        <dbReference type="ARBA" id="ARBA00004141"/>
    </source>
</evidence>
<dbReference type="AlphaFoldDB" id="A0A0H5C0Q2"/>
<proteinExistence type="predicted"/>
<protein>
    <submittedName>
        <fullName evidence="7">GIT1 protein</fullName>
    </submittedName>
</protein>
<feature type="transmembrane region" description="Helical" evidence="5">
    <location>
        <begin position="109"/>
        <end position="130"/>
    </location>
</feature>
<dbReference type="Pfam" id="PF00083">
    <property type="entry name" value="Sugar_tr"/>
    <property type="match status" value="1"/>
</dbReference>
<feature type="transmembrane region" description="Helical" evidence="5">
    <location>
        <begin position="426"/>
        <end position="444"/>
    </location>
</feature>
<reference evidence="8" key="1">
    <citation type="journal article" date="2015" name="J. Biotechnol.">
        <title>The structure of the Cyberlindnera jadinii genome and its relation to Candida utilis analyzed by the occurrence of single nucleotide polymorphisms.</title>
        <authorList>
            <person name="Rupp O."/>
            <person name="Brinkrolf K."/>
            <person name="Buerth C."/>
            <person name="Kunigo M."/>
            <person name="Schneider J."/>
            <person name="Jaenicke S."/>
            <person name="Goesmann A."/>
            <person name="Puehler A."/>
            <person name="Jaeger K.-E."/>
            <person name="Ernst J.F."/>
        </authorList>
    </citation>
    <scope>NUCLEOTIDE SEQUENCE [LARGE SCALE GENOMIC DNA]</scope>
    <source>
        <strain evidence="8">ATCC 18201 / CBS 1600 / BCRC 20928 / JCM 3617 / NBRC 0987 / NRRL Y-1542</strain>
    </source>
</reference>
<feature type="transmembrane region" description="Helical" evidence="5">
    <location>
        <begin position="330"/>
        <end position="349"/>
    </location>
</feature>
<dbReference type="SUPFAM" id="SSF103473">
    <property type="entry name" value="MFS general substrate transporter"/>
    <property type="match status" value="1"/>
</dbReference>
<feature type="transmembrane region" description="Helical" evidence="5">
    <location>
        <begin position="257"/>
        <end position="276"/>
    </location>
</feature>
<name>A0A0H5C0Q2_CYBJN</name>
<accession>A0A0H5C0Q2</accession>
<feature type="transmembrane region" description="Helical" evidence="5">
    <location>
        <begin position="301"/>
        <end position="323"/>
    </location>
</feature>
<dbReference type="EMBL" id="CDQK01000002">
    <property type="protein sequence ID" value="CEP21323.1"/>
    <property type="molecule type" value="Genomic_DNA"/>
</dbReference>
<dbReference type="PROSITE" id="PS50850">
    <property type="entry name" value="MFS"/>
    <property type="match status" value="1"/>
</dbReference>
<evidence type="ECO:0000256" key="3">
    <source>
        <dbReference type="ARBA" id="ARBA00022989"/>
    </source>
</evidence>
<dbReference type="Gene3D" id="1.20.1250.20">
    <property type="entry name" value="MFS general substrate transporter like domains"/>
    <property type="match status" value="1"/>
</dbReference>
<feature type="transmembrane region" description="Helical" evidence="5">
    <location>
        <begin position="210"/>
        <end position="231"/>
    </location>
</feature>
<dbReference type="PANTHER" id="PTHR23508:SF10">
    <property type="entry name" value="CARBOXYLIC ACID TRANSPORTER PROTEIN HOMOLOG"/>
    <property type="match status" value="1"/>
</dbReference>
<comment type="subcellular location">
    <subcellularLocation>
        <location evidence="1">Membrane</location>
        <topology evidence="1">Multi-pass membrane protein</topology>
    </subcellularLocation>
</comment>
<dbReference type="InterPro" id="IPR020846">
    <property type="entry name" value="MFS_dom"/>
</dbReference>
<sequence>MPIDENKKQFEVTTEERSLELDQSPDGCQTKKESKFHKYAGVLTGGAALMSDGYQQGVMTMTNVLLGQVLGSSYSTSYKTMVSNSMLVANIIGQVILGFVCDRWGRKQAFIFTTLFIIAGSIVCACAQGSSVDKLLWMLIIGRGIAGFGVGGEYPCAGTSAMETANEKLDHNKRIIPFICATNLPISLGVPVSTIVFLIVQAIWKDNYNGTWRTLFAIGAFIPLSIFYFRWRLDHSQSYKENAIKKKVPYVLVMKKYWKPFAGTAGMWFLMDMILYPNNIFSASILQVAIPNASVKRVGEWQLFLSSFGVFGTILAMVAFRFLHLTRRQLIISGFIMYGVISFIVGGCFEKFTEIPALLIIFYALLSLVLNFGPGSFQSVVSTESFPTAIRGTLYGISAGIGKAGAAIGTEIFTPIQVHTGKRNTFFLSGGLALLGAVVVWWGVPDNGYRSLDELDVEFSEYLKEQGWEGQVGESKEDQEKKYFL</sequence>
<dbReference type="GO" id="GO:0046943">
    <property type="term" value="F:carboxylic acid transmembrane transporter activity"/>
    <property type="evidence" value="ECO:0007669"/>
    <property type="project" value="TreeGrafter"/>
</dbReference>
<dbReference type="GO" id="GO:0005886">
    <property type="term" value="C:plasma membrane"/>
    <property type="evidence" value="ECO:0007669"/>
    <property type="project" value="TreeGrafter"/>
</dbReference>
<dbReference type="PANTHER" id="PTHR23508">
    <property type="entry name" value="CARBOXYLIC ACID TRANSPORTER PROTEIN HOMOLOG"/>
    <property type="match status" value="1"/>
</dbReference>
<keyword evidence="2 5" id="KW-0812">Transmembrane</keyword>
<feature type="transmembrane region" description="Helical" evidence="5">
    <location>
        <begin position="175"/>
        <end position="204"/>
    </location>
</feature>
<evidence type="ECO:0000256" key="5">
    <source>
        <dbReference type="SAM" id="Phobius"/>
    </source>
</evidence>
<feature type="transmembrane region" description="Helical" evidence="5">
    <location>
        <begin position="136"/>
        <end position="154"/>
    </location>
</feature>
<evidence type="ECO:0000313" key="8">
    <source>
        <dbReference type="Proteomes" id="UP000038830"/>
    </source>
</evidence>